<gene>
    <name evidence="1" type="ORF">ACOLOM_LOCUS7496</name>
</gene>
<organism evidence="1 2">
    <name type="scientific">Acaulospora colombiana</name>
    <dbReference type="NCBI Taxonomy" id="27376"/>
    <lineage>
        <taxon>Eukaryota</taxon>
        <taxon>Fungi</taxon>
        <taxon>Fungi incertae sedis</taxon>
        <taxon>Mucoromycota</taxon>
        <taxon>Glomeromycotina</taxon>
        <taxon>Glomeromycetes</taxon>
        <taxon>Diversisporales</taxon>
        <taxon>Acaulosporaceae</taxon>
        <taxon>Acaulospora</taxon>
    </lineage>
</organism>
<evidence type="ECO:0000313" key="2">
    <source>
        <dbReference type="Proteomes" id="UP000789525"/>
    </source>
</evidence>
<keyword evidence="2" id="KW-1185">Reference proteome</keyword>
<name>A0ACA9N4W1_9GLOM</name>
<accession>A0ACA9N4W1</accession>
<sequence>NRIGIPRGTPRATPEAPKLGKLDVFGQLSGMERLKGLKKRLHRSLSPHSATASGGTGLVVARCPDDSSAPRAVLSGTLDVSLDTSITTFKGIKEISETIPTIGGPLKATCGVMRCKDNRERWRDLAEIMEEKNQRVVSLLGLYAQAPGRYVGALDQANRYQRYRILNKIATDMKEESQENFEENDGLERYWQRMKQLGKEASLSRIKAEKIASYKKQLSDQALNAAVGDRTLQTSLTNVWVQEAVGIRNAMTLEEIRLLLTEKSPIENMQSPKAVLKPRPPLVEGFVGRDDILDAMRRTHFDSTSSHRQIPILTVLTGLGGSGKTQISLKFAADFERQWVPFTSFDSQFTKPSQVSRISYLYTDVLLWLAMEKKNWLIIMDNVDDPSVELPRFLPRCSHGHVIITTRNHLRKTLAPKSTHIIDSLPLDESINLLLTAAGYEDNNVNRKLAGYIVRELGCLPLAISHAAAYILMRQCLDTYLDTYINSRKHLLERRFELSHDYPYSVATTIEMSLEKLSTGARDLIKLLSHLGSGSVPRSIIENGANNRFQHVPITAGLPPHDETLECANVLMSIVCPSGSWSSFDFDNMIEECERYSLIRLSTLDAKKFYTIHVLVQGFVQSAYGIIRCHLVTRLVVRLLGSTITQEEDKYLLFNQLAPCLRRIDLEAITEIGDHYGFGYILLKIGEGRLASSHMRRCFDAWTELFGDESDFVMLATEGLARSYNMTGNQKEGLRLREEATEKLRRIRGEDHHMTLLAKKSLARSYSSLGRYEEALALDQEVVDKIRKVLGVDHPDTLNAMKSLAISYSHLGRHEESLSLDEIVVKMRRNTLGEANIGTLSAMGNLAYSYLQLGRYEEALRLNQEVLEKSRMVLGEEHPDTLKKIENLARCYSHLDRHREAVGLYETIVEARKKSLGEEHPRTIRTMANLARSYSKLGRNKEALMLNQEVLEKSRKVLGEEHLSTLDAMKNLAGTYSCLGRYQEALTLDEKVVEKRRKALGDENPKTLRAMIYLSHSNLLLGRHQEALQMSEEILEKRRKILGDDHPDTLKSMKRAGRTEKALRRSRSQNIAHKAISLQNPKKCSSQPKEKSSKIEIAF</sequence>
<proteinExistence type="predicted"/>
<reference evidence="1" key="1">
    <citation type="submission" date="2021-06" db="EMBL/GenBank/DDBJ databases">
        <authorList>
            <person name="Kallberg Y."/>
            <person name="Tangrot J."/>
            <person name="Rosling A."/>
        </authorList>
    </citation>
    <scope>NUCLEOTIDE SEQUENCE</scope>
    <source>
        <strain evidence="1">CL356</strain>
    </source>
</reference>
<dbReference type="EMBL" id="CAJVPT010017402">
    <property type="protein sequence ID" value="CAG8626182.1"/>
    <property type="molecule type" value="Genomic_DNA"/>
</dbReference>
<protein>
    <submittedName>
        <fullName evidence="1">15534_t:CDS:1</fullName>
    </submittedName>
</protein>
<comment type="caution">
    <text evidence="1">The sequence shown here is derived from an EMBL/GenBank/DDBJ whole genome shotgun (WGS) entry which is preliminary data.</text>
</comment>
<feature type="non-terminal residue" evidence="1">
    <location>
        <position position="1"/>
    </location>
</feature>
<dbReference type="Proteomes" id="UP000789525">
    <property type="component" value="Unassembled WGS sequence"/>
</dbReference>
<evidence type="ECO:0000313" key="1">
    <source>
        <dbReference type="EMBL" id="CAG8626182.1"/>
    </source>
</evidence>